<dbReference type="SUPFAM" id="SSF51338">
    <property type="entry name" value="Composite domain of metallo-dependent hydrolases"/>
    <property type="match status" value="1"/>
</dbReference>
<keyword evidence="4" id="KW-1185">Reference proteome</keyword>
<gene>
    <name evidence="3" type="ORF">G5B40_02160</name>
</gene>
<dbReference type="InterPro" id="IPR032466">
    <property type="entry name" value="Metal_Hydrolase"/>
</dbReference>
<dbReference type="PANTHER" id="PTHR43668:SF2">
    <property type="entry name" value="ALLANTOINASE"/>
    <property type="match status" value="1"/>
</dbReference>
<organism evidence="3 4">
    <name type="scientific">Pikeienuella piscinae</name>
    <dbReference type="NCBI Taxonomy" id="2748098"/>
    <lineage>
        <taxon>Bacteria</taxon>
        <taxon>Pseudomonadati</taxon>
        <taxon>Pseudomonadota</taxon>
        <taxon>Alphaproteobacteria</taxon>
        <taxon>Rhodobacterales</taxon>
        <taxon>Paracoccaceae</taxon>
        <taxon>Pikeienuella</taxon>
    </lineage>
</organism>
<dbReference type="KEGG" id="hdh:G5B40_02160"/>
<evidence type="ECO:0000313" key="4">
    <source>
        <dbReference type="Proteomes" id="UP000503336"/>
    </source>
</evidence>
<dbReference type="GO" id="GO:0046872">
    <property type="term" value="F:metal ion binding"/>
    <property type="evidence" value="ECO:0007669"/>
    <property type="project" value="InterPro"/>
</dbReference>
<dbReference type="InterPro" id="IPR004722">
    <property type="entry name" value="DHOase"/>
</dbReference>
<dbReference type="GO" id="GO:0004038">
    <property type="term" value="F:allantoinase activity"/>
    <property type="evidence" value="ECO:0007669"/>
    <property type="project" value="TreeGrafter"/>
</dbReference>
<dbReference type="SUPFAM" id="SSF51556">
    <property type="entry name" value="Metallo-dependent hydrolases"/>
    <property type="match status" value="1"/>
</dbReference>
<name>A0A7L5BXM1_9RHOB</name>
<dbReference type="NCBIfam" id="TIGR00857">
    <property type="entry name" value="pyrC_multi"/>
    <property type="match status" value="1"/>
</dbReference>
<keyword evidence="3" id="KW-0378">Hydrolase</keyword>
<evidence type="ECO:0000259" key="2">
    <source>
        <dbReference type="Pfam" id="PF12890"/>
    </source>
</evidence>
<dbReference type="InterPro" id="IPR050138">
    <property type="entry name" value="DHOase/Allantoinase_Hydrolase"/>
</dbReference>
<dbReference type="AlphaFoldDB" id="A0A7L5BXM1"/>
<accession>A0A7L5BXM1</accession>
<feature type="domain" description="Dihydroorotase catalytic" evidence="2">
    <location>
        <begin position="55"/>
        <end position="238"/>
    </location>
</feature>
<dbReference type="InterPro" id="IPR011059">
    <property type="entry name" value="Metal-dep_hydrolase_composite"/>
</dbReference>
<evidence type="ECO:0000256" key="1">
    <source>
        <dbReference type="ARBA" id="ARBA00022975"/>
    </source>
</evidence>
<dbReference type="GO" id="GO:0005737">
    <property type="term" value="C:cytoplasm"/>
    <property type="evidence" value="ECO:0007669"/>
    <property type="project" value="TreeGrafter"/>
</dbReference>
<dbReference type="GO" id="GO:0006145">
    <property type="term" value="P:purine nucleobase catabolic process"/>
    <property type="evidence" value="ECO:0007669"/>
    <property type="project" value="TreeGrafter"/>
</dbReference>
<dbReference type="CDD" id="cd01317">
    <property type="entry name" value="DHOase_IIa"/>
    <property type="match status" value="1"/>
</dbReference>
<dbReference type="Pfam" id="PF12890">
    <property type="entry name" value="DHOase"/>
    <property type="match status" value="1"/>
</dbReference>
<protein>
    <submittedName>
        <fullName evidence="3">Amidohydrolase family protein</fullName>
    </submittedName>
</protein>
<keyword evidence="1" id="KW-0665">Pyrimidine biosynthesis</keyword>
<dbReference type="GO" id="GO:0004151">
    <property type="term" value="F:dihydroorotase activity"/>
    <property type="evidence" value="ECO:0007669"/>
    <property type="project" value="InterPro"/>
</dbReference>
<dbReference type="Proteomes" id="UP000503336">
    <property type="component" value="Chromosome"/>
</dbReference>
<dbReference type="Gene3D" id="3.20.20.140">
    <property type="entry name" value="Metal-dependent hydrolases"/>
    <property type="match status" value="1"/>
</dbReference>
<dbReference type="GO" id="GO:0006221">
    <property type="term" value="P:pyrimidine nucleotide biosynthetic process"/>
    <property type="evidence" value="ECO:0007669"/>
    <property type="project" value="UniProtKB-KW"/>
</dbReference>
<sequence>MALILANARLIDPESGYDGPGALRIEDGLIADVAKGATPAAPEGAEVMDCGGMPLAPGIVDMRVFVGEPGARHKESYRTAGAAAAAGGVTTIAVQPDTDPPVDDPAVLEFAMRRAERASLVHVAPMAALTRGMKGREMAEYGFLLDAGALAFTDANQPVADPTVFRNCLDYAHAMGALIVHHPQDPAMTAEGSVTESLYASMLGLPGAHPFAERIMLERDMALVEITGARYHADLVTTRGALEALRRAKDKGLPVSAATSHHHFTLNEHDLADYPTFFKLDPPLREEEDRAAVAEAVAEGLIDVLCSSHRPQDEESKRQPFEIAAAGAVGLETLLPGALKLWHDGAIGLPALFERLSLAPARLLGLPAGRLAAGAPADLVLFDPDAPYVLDRFALRSKSKNTPFDRRLMTGRALRTFVGGREVFTHGVV</sequence>
<dbReference type="Gene3D" id="2.30.40.10">
    <property type="entry name" value="Urease, subunit C, domain 1"/>
    <property type="match status" value="1"/>
</dbReference>
<dbReference type="RefSeq" id="WP_165094452.1">
    <property type="nucleotide sequence ID" value="NZ_CP049056.1"/>
</dbReference>
<proteinExistence type="predicted"/>
<dbReference type="InterPro" id="IPR024403">
    <property type="entry name" value="DHOase_cat"/>
</dbReference>
<reference evidence="3 4" key="1">
    <citation type="submission" date="2020-02" db="EMBL/GenBank/DDBJ databases">
        <title>complete genome sequence of Rhodobacteraceae bacterium.</title>
        <authorList>
            <person name="Park J."/>
            <person name="Kim Y.-S."/>
            <person name="Kim K.-H."/>
        </authorList>
    </citation>
    <scope>NUCLEOTIDE SEQUENCE [LARGE SCALE GENOMIC DNA]</scope>
    <source>
        <strain evidence="3 4">RR4-56</strain>
    </source>
</reference>
<evidence type="ECO:0000313" key="3">
    <source>
        <dbReference type="EMBL" id="QIE54349.1"/>
    </source>
</evidence>
<dbReference type="EMBL" id="CP049056">
    <property type="protein sequence ID" value="QIE54349.1"/>
    <property type="molecule type" value="Genomic_DNA"/>
</dbReference>
<dbReference type="PANTHER" id="PTHR43668">
    <property type="entry name" value="ALLANTOINASE"/>
    <property type="match status" value="1"/>
</dbReference>